<name>A0AAN6I0D7_9ASCO</name>
<feature type="compositionally biased region" description="Polar residues" evidence="1">
    <location>
        <begin position="47"/>
        <end position="63"/>
    </location>
</feature>
<feature type="compositionally biased region" description="Basic and acidic residues" evidence="1">
    <location>
        <begin position="532"/>
        <end position="547"/>
    </location>
</feature>
<feature type="compositionally biased region" description="Polar residues" evidence="1">
    <location>
        <begin position="82"/>
        <end position="93"/>
    </location>
</feature>
<feature type="compositionally biased region" description="Low complexity" evidence="1">
    <location>
        <begin position="64"/>
        <end position="81"/>
    </location>
</feature>
<feature type="compositionally biased region" description="Polar residues" evidence="1">
    <location>
        <begin position="708"/>
        <end position="735"/>
    </location>
</feature>
<organism evidence="2 3">
    <name type="scientific">Ogataea haglerorum</name>
    <dbReference type="NCBI Taxonomy" id="1937702"/>
    <lineage>
        <taxon>Eukaryota</taxon>
        <taxon>Fungi</taxon>
        <taxon>Dikarya</taxon>
        <taxon>Ascomycota</taxon>
        <taxon>Saccharomycotina</taxon>
        <taxon>Pichiomycetes</taxon>
        <taxon>Pichiales</taxon>
        <taxon>Pichiaceae</taxon>
        <taxon>Ogataea</taxon>
    </lineage>
</organism>
<comment type="caution">
    <text evidence="2">The sequence shown here is derived from an EMBL/GenBank/DDBJ whole genome shotgun (WGS) entry which is preliminary data.</text>
</comment>
<feature type="compositionally biased region" description="Polar residues" evidence="1">
    <location>
        <begin position="308"/>
        <end position="329"/>
    </location>
</feature>
<gene>
    <name evidence="2" type="ORF">KL933_003516</name>
</gene>
<proteinExistence type="predicted"/>
<evidence type="ECO:0000313" key="2">
    <source>
        <dbReference type="EMBL" id="KAG7726585.1"/>
    </source>
</evidence>
<feature type="compositionally biased region" description="Polar residues" evidence="1">
    <location>
        <begin position="520"/>
        <end position="530"/>
    </location>
</feature>
<feature type="compositionally biased region" description="Polar residues" evidence="1">
    <location>
        <begin position="211"/>
        <end position="226"/>
    </location>
</feature>
<dbReference type="AlphaFoldDB" id="A0AAN6I0D7"/>
<evidence type="ECO:0000313" key="3">
    <source>
        <dbReference type="Proteomes" id="UP000738402"/>
    </source>
</evidence>
<sequence length="771" mass="83990">MFSSRRLSRPAQQPPAAPTSGALAAATVIGKALKENDHKPGPLNLPKQPQRNSQAHRSASLLGTTRAASATSNTSRPASRTGSLKNIPNSPVAQTRPIRSSYAVPKRAQSLTGAGTRNQQPHRHQGPFNGSSTHYEGFDMESPAASAPPKMVKKWVPSAHGLVCIEVPAEQSAKESANARRIVARSASMNSLSSRARNQRLAAKSGPPPTQKKSVQGMYTQKSQMSAGPIIVEDETEDRKETAEHNVPPKSDTIAVKSDSAESHEAPKEEANDYTEDERELAEQKLEELVRQKEQDILQSVLQQQELEASHSLVSVSNESVSIQNPQATSNLSKASLSGSSNGYDEVAFVDGYSGGSTDNLNAKEHSENAENADESLLTGTSADHTFQESDTATSNTTQDMDQTMAQRLRPTLGFQRSSQEQISSASQPADDPEIPARSPKRPSISKLEDIDGSLSATPERVPGSAAEIPKRKSVLKNTNSSSKSANDVSASSPAYLSLATAENTRLNAMASSSSLNLSQQPRASPSQKRVPQPERVTRQPANEHKGMRLSLRNTQTAPQRGRRDSVGGLTPNNSSTPAHLAAATRAAQHHNPEQFEATQMAKKHEYKASPRTEAQLRAAELYKKANERTSRHESILNVQYVQQVGVKLERTSSFEKNQEAKRSNRFTLRDEPAFASAQEQQEQAQVHQVPYKSRFDDIDSDAEEGTGQLNGKLSRNTLRSASAEQPPTQQQQKPAEQRFFSEQVRQGSAPEEKKKRFGKLRKLFGKNAKH</sequence>
<feature type="compositionally biased region" description="Polar residues" evidence="1">
    <location>
        <begin position="109"/>
        <end position="119"/>
    </location>
</feature>
<feature type="compositionally biased region" description="Polar residues" evidence="1">
    <location>
        <begin position="415"/>
        <end position="428"/>
    </location>
</feature>
<feature type="compositionally biased region" description="Basic and acidic residues" evidence="1">
    <location>
        <begin position="259"/>
        <end position="271"/>
    </location>
</feature>
<reference evidence="2" key="1">
    <citation type="journal article" date="2021" name="G3 (Bethesda)">
        <title>Genomic diversity, chromosomal rearrangements, and interspecies hybridization in the ogataea polymorpha species complex.</title>
        <authorList>
            <person name="Hanson S.J."/>
            <person name="Cinneide E.O."/>
            <person name="Salzberg L.I."/>
            <person name="Wolfe K.H."/>
            <person name="McGowan J."/>
            <person name="Fitzpatrick D.A."/>
            <person name="Matlin K."/>
        </authorList>
    </citation>
    <scope>NUCLEOTIDE SEQUENCE</scope>
    <source>
        <strain evidence="2">83-405-1</strain>
    </source>
</reference>
<dbReference type="Proteomes" id="UP000738402">
    <property type="component" value="Unassembled WGS sequence"/>
</dbReference>
<protein>
    <recommendedName>
        <fullName evidence="4">Eisosome protein SEG1</fullName>
    </recommendedName>
</protein>
<accession>A0AAN6I0D7</accession>
<feature type="region of interest" description="Disordered" evidence="1">
    <location>
        <begin position="510"/>
        <end position="592"/>
    </location>
</feature>
<dbReference type="EMBL" id="JAHLUH010000009">
    <property type="protein sequence ID" value="KAG7726585.1"/>
    <property type="molecule type" value="Genomic_DNA"/>
</dbReference>
<evidence type="ECO:0008006" key="4">
    <source>
        <dbReference type="Google" id="ProtNLM"/>
    </source>
</evidence>
<feature type="compositionally biased region" description="Low complexity" evidence="1">
    <location>
        <begin position="510"/>
        <end position="519"/>
    </location>
</feature>
<feature type="compositionally biased region" description="Polar residues" evidence="1">
    <location>
        <begin position="378"/>
        <end position="406"/>
    </location>
</feature>
<feature type="region of interest" description="Disordered" evidence="1">
    <location>
        <begin position="308"/>
        <end position="494"/>
    </location>
</feature>
<feature type="compositionally biased region" description="Low complexity" evidence="1">
    <location>
        <begin position="678"/>
        <end position="690"/>
    </location>
</feature>
<feature type="compositionally biased region" description="Low complexity" evidence="1">
    <location>
        <begin position="330"/>
        <end position="343"/>
    </location>
</feature>
<feature type="region of interest" description="Disordered" evidence="1">
    <location>
        <begin position="673"/>
        <end position="771"/>
    </location>
</feature>
<evidence type="ECO:0000256" key="1">
    <source>
        <dbReference type="SAM" id="MobiDB-lite"/>
    </source>
</evidence>
<feature type="region of interest" description="Disordered" evidence="1">
    <location>
        <begin position="186"/>
        <end position="287"/>
    </location>
</feature>
<feature type="region of interest" description="Disordered" evidence="1">
    <location>
        <begin position="1"/>
        <end position="146"/>
    </location>
</feature>
<feature type="compositionally biased region" description="Basic residues" evidence="1">
    <location>
        <begin position="756"/>
        <end position="771"/>
    </location>
</feature>
<feature type="compositionally biased region" description="Low complexity" evidence="1">
    <location>
        <begin position="480"/>
        <end position="493"/>
    </location>
</feature>
<feature type="compositionally biased region" description="Polar residues" evidence="1">
    <location>
        <begin position="187"/>
        <end position="196"/>
    </location>
</feature>